<keyword evidence="1" id="KW-0472">Membrane</keyword>
<keyword evidence="1" id="KW-1133">Transmembrane helix</keyword>
<evidence type="ECO:0000313" key="2">
    <source>
        <dbReference type="EMBL" id="GMH15902.1"/>
    </source>
</evidence>
<proteinExistence type="predicted"/>
<evidence type="ECO:0000313" key="3">
    <source>
        <dbReference type="Proteomes" id="UP001279734"/>
    </source>
</evidence>
<gene>
    <name evidence="2" type="ORF">Nepgr_017743</name>
</gene>
<name>A0AAD3SSV8_NEPGR</name>
<feature type="transmembrane region" description="Helical" evidence="1">
    <location>
        <begin position="120"/>
        <end position="144"/>
    </location>
</feature>
<keyword evidence="1" id="KW-0812">Transmembrane</keyword>
<evidence type="ECO:0000256" key="1">
    <source>
        <dbReference type="SAM" id="Phobius"/>
    </source>
</evidence>
<reference evidence="2" key="1">
    <citation type="submission" date="2023-05" db="EMBL/GenBank/DDBJ databases">
        <title>Nepenthes gracilis genome sequencing.</title>
        <authorList>
            <person name="Fukushima K."/>
        </authorList>
    </citation>
    <scope>NUCLEOTIDE SEQUENCE</scope>
    <source>
        <strain evidence="2">SING2019-196</strain>
    </source>
</reference>
<protein>
    <recommendedName>
        <fullName evidence="4">Transmembrane protein</fullName>
    </recommendedName>
</protein>
<organism evidence="2 3">
    <name type="scientific">Nepenthes gracilis</name>
    <name type="common">Slender pitcher plant</name>
    <dbReference type="NCBI Taxonomy" id="150966"/>
    <lineage>
        <taxon>Eukaryota</taxon>
        <taxon>Viridiplantae</taxon>
        <taxon>Streptophyta</taxon>
        <taxon>Embryophyta</taxon>
        <taxon>Tracheophyta</taxon>
        <taxon>Spermatophyta</taxon>
        <taxon>Magnoliopsida</taxon>
        <taxon>eudicotyledons</taxon>
        <taxon>Gunneridae</taxon>
        <taxon>Pentapetalae</taxon>
        <taxon>Caryophyllales</taxon>
        <taxon>Nepenthaceae</taxon>
        <taxon>Nepenthes</taxon>
    </lineage>
</organism>
<evidence type="ECO:0008006" key="4">
    <source>
        <dbReference type="Google" id="ProtNLM"/>
    </source>
</evidence>
<comment type="caution">
    <text evidence="2">The sequence shown here is derived from an EMBL/GenBank/DDBJ whole genome shotgun (WGS) entry which is preliminary data.</text>
</comment>
<dbReference type="EMBL" id="BSYO01000016">
    <property type="protein sequence ID" value="GMH15902.1"/>
    <property type="molecule type" value="Genomic_DNA"/>
</dbReference>
<dbReference type="AlphaFoldDB" id="A0AAD3SSV8"/>
<accession>A0AAD3SSV8</accession>
<dbReference type="Proteomes" id="UP001279734">
    <property type="component" value="Unassembled WGS sequence"/>
</dbReference>
<keyword evidence="3" id="KW-1185">Reference proteome</keyword>
<sequence>MCENEKNHIKFKKLDHPAHKQGVEDGYFLASTTLFCAGWYIVLGNSFEGDILSPFRRKKREFTLWSSRVVITDEDSLESPLADSPVVIPMISPAHSDSWEKEIDTAFSGHKTEERVSKRLLLSISLVLVFLSASIIVLPLSAVAPA</sequence>